<evidence type="ECO:0000313" key="2">
    <source>
        <dbReference type="EMBL" id="GJG59779.1"/>
    </source>
</evidence>
<dbReference type="AlphaFoldDB" id="A0A9R1CYF4"/>
<keyword evidence="3" id="KW-1185">Reference proteome</keyword>
<dbReference type="Proteomes" id="UP000825483">
    <property type="component" value="Unassembled WGS sequence"/>
</dbReference>
<feature type="signal peptide" evidence="1">
    <location>
        <begin position="1"/>
        <end position="20"/>
    </location>
</feature>
<name>A0A9R1CYF4_9BACT</name>
<comment type="caution">
    <text evidence="2">The sequence shown here is derived from an EMBL/GenBank/DDBJ whole genome shotgun (WGS) entry which is preliminary data.</text>
</comment>
<evidence type="ECO:0000256" key="1">
    <source>
        <dbReference type="SAM" id="SignalP"/>
    </source>
</evidence>
<accession>A0A9R1CYF4</accession>
<organism evidence="2 3">
    <name type="scientific">Prevotella lacticifex</name>
    <dbReference type="NCBI Taxonomy" id="2854755"/>
    <lineage>
        <taxon>Bacteria</taxon>
        <taxon>Pseudomonadati</taxon>
        <taxon>Bacteroidota</taxon>
        <taxon>Bacteroidia</taxon>
        <taxon>Bacteroidales</taxon>
        <taxon>Prevotellaceae</taxon>
        <taxon>Prevotella</taxon>
    </lineage>
</organism>
<dbReference type="Gene3D" id="2.60.40.3080">
    <property type="match status" value="1"/>
</dbReference>
<sequence>MKNLFILVLMLCGIVVNTNAQPLFQDHIIIQLQMQAKDLPDYSGSTQPVRRLPPYNKEQLITIANGIIYFDESLSPSILTIKNEKGEIIYTEIIEDGVSSIALPQVGSGKYYILFETQSSFYWGYFNL</sequence>
<feature type="chain" id="PRO_5040404523" description="DUF3244 domain-containing protein" evidence="1">
    <location>
        <begin position="21"/>
        <end position="128"/>
    </location>
</feature>
<evidence type="ECO:0008006" key="4">
    <source>
        <dbReference type="Google" id="ProtNLM"/>
    </source>
</evidence>
<gene>
    <name evidence="2" type="ORF">PRLR5076_26300</name>
</gene>
<protein>
    <recommendedName>
        <fullName evidence="4">DUF3244 domain-containing protein</fullName>
    </recommendedName>
</protein>
<dbReference type="EMBL" id="BPUB01000002">
    <property type="protein sequence ID" value="GJG59779.1"/>
    <property type="molecule type" value="Genomic_DNA"/>
</dbReference>
<evidence type="ECO:0000313" key="3">
    <source>
        <dbReference type="Proteomes" id="UP000825483"/>
    </source>
</evidence>
<dbReference type="RefSeq" id="WP_223926895.1">
    <property type="nucleotide sequence ID" value="NZ_BPTU01000002.1"/>
</dbReference>
<keyword evidence="1" id="KW-0732">Signal</keyword>
<proteinExistence type="predicted"/>
<reference evidence="2" key="1">
    <citation type="journal article" date="2022" name="Int. J. Syst. Evol. Microbiol.">
        <title>Prevotella lacticifex sp. nov., isolated from the rumen of cows.</title>
        <authorList>
            <person name="Shinkai T."/>
            <person name="Ikeyama N."/>
            <person name="Kumagai M."/>
            <person name="Ohmori H."/>
            <person name="Sakamoto M."/>
            <person name="Ohkuma M."/>
            <person name="Mitsumori M."/>
        </authorList>
    </citation>
    <scope>NUCLEOTIDE SEQUENCE</scope>
    <source>
        <strain evidence="2">R5076</strain>
    </source>
</reference>
<dbReference type="GeneID" id="72466179"/>